<dbReference type="InterPro" id="IPR001810">
    <property type="entry name" value="F-box_dom"/>
</dbReference>
<reference evidence="3" key="1">
    <citation type="journal article" date="2016" name="Gigascience">
        <title>De novo construction of an expanded transcriptome assembly for the western tarnished plant bug, Lygus hesperus.</title>
        <authorList>
            <person name="Tassone E.E."/>
            <person name="Geib S.M."/>
            <person name="Hall B."/>
            <person name="Fabrick J.A."/>
            <person name="Brent C.S."/>
            <person name="Hull J.J."/>
        </authorList>
    </citation>
    <scope>NUCLEOTIDE SEQUENCE</scope>
</reference>
<dbReference type="EMBL" id="GDHC01021984">
    <property type="protein sequence ID" value="JAP96644.1"/>
    <property type="molecule type" value="Transcribed_RNA"/>
</dbReference>
<dbReference type="InterPro" id="IPR036047">
    <property type="entry name" value="F-box-like_dom_sf"/>
</dbReference>
<dbReference type="Pfam" id="PF12937">
    <property type="entry name" value="F-box-like"/>
    <property type="match status" value="1"/>
</dbReference>
<evidence type="ECO:0000313" key="3">
    <source>
        <dbReference type="EMBL" id="JAQ14219.1"/>
    </source>
</evidence>
<dbReference type="SUPFAM" id="SSF81383">
    <property type="entry name" value="F-box domain"/>
    <property type="match status" value="1"/>
</dbReference>
<dbReference type="SMART" id="SM00256">
    <property type="entry name" value="FBOX"/>
    <property type="match status" value="1"/>
</dbReference>
<gene>
    <name evidence="3" type="ORF">g.79895</name>
    <name evidence="2" type="ORF">g.79896</name>
</gene>
<organism evidence="3">
    <name type="scientific">Lygus hesperus</name>
    <name type="common">Western plant bug</name>
    <dbReference type="NCBI Taxonomy" id="30085"/>
    <lineage>
        <taxon>Eukaryota</taxon>
        <taxon>Metazoa</taxon>
        <taxon>Ecdysozoa</taxon>
        <taxon>Arthropoda</taxon>
        <taxon>Hexapoda</taxon>
        <taxon>Insecta</taxon>
        <taxon>Pterygota</taxon>
        <taxon>Neoptera</taxon>
        <taxon>Paraneoptera</taxon>
        <taxon>Hemiptera</taxon>
        <taxon>Heteroptera</taxon>
        <taxon>Panheteroptera</taxon>
        <taxon>Cimicomorpha</taxon>
        <taxon>Miridae</taxon>
        <taxon>Mirini</taxon>
        <taxon>Lygus</taxon>
    </lineage>
</organism>
<evidence type="ECO:0000313" key="2">
    <source>
        <dbReference type="EMBL" id="JAP96644.1"/>
    </source>
</evidence>
<dbReference type="AlphaFoldDB" id="A0A146M460"/>
<evidence type="ECO:0000259" key="1">
    <source>
        <dbReference type="PROSITE" id="PS50181"/>
    </source>
</evidence>
<dbReference type="Gene3D" id="1.20.1280.50">
    <property type="match status" value="1"/>
</dbReference>
<dbReference type="PROSITE" id="PS50181">
    <property type="entry name" value="FBOX"/>
    <property type="match status" value="1"/>
</dbReference>
<sequence>MAQKIDEPSLPEDEIDNESHAISSLPVELATLILSYLQAEDLVVVSRVCKAWKALANTDTLWKKICLRLDLQDENFPYEFGVVDPPKPGTWCRWAQVYRTAMIRRRKWELDDHINLCPSKGANCFGVHGTTVAVGNCSGGITVHSNIGNDVVLVQEIEAKAKIRDIFVAVNSIVLLVGDWAAVLRLASGKFETEAVFHPELEVWHDHLSDLEAVDSDARQTKTLLVTGNFVWFRTSALNIYCSSSRKFIRHQVTHITDVKHNQSWVAILRPGSIDLFRHNGTMEFSIHDESFYTGLVISNCGAAFLESPDFDDPVAAYVNLTTRKKTVLNSNSSKRLEVYKLALFRDTIFCVNGRGKFFLSCHPSCGEMKWSVPLLGSKYLRPGKDFFKVICSKFIFLSPAQVRLDVFDLFDMETGNKLHTVSIHTSSYNIYEVSDAGLTIHLSSSRKRNVEGNYISWRSMA</sequence>
<dbReference type="EMBL" id="GDHC01004410">
    <property type="protein sequence ID" value="JAQ14219.1"/>
    <property type="molecule type" value="Transcribed_RNA"/>
</dbReference>
<name>A0A146M460_LYGHE</name>
<proteinExistence type="predicted"/>
<protein>
    <recommendedName>
        <fullName evidence="1">F-box domain-containing protein</fullName>
    </recommendedName>
</protein>
<accession>A0A146M460</accession>
<feature type="domain" description="F-box" evidence="1">
    <location>
        <begin position="19"/>
        <end position="65"/>
    </location>
</feature>